<accession>A0ABR4CG62</accession>
<proteinExistence type="predicted"/>
<feature type="region of interest" description="Disordered" evidence="1">
    <location>
        <begin position="515"/>
        <end position="560"/>
    </location>
</feature>
<dbReference type="InterPro" id="IPR052895">
    <property type="entry name" value="HetReg/Transcr_Mod"/>
</dbReference>
<name>A0ABR4CG62_9HELO</name>
<evidence type="ECO:0000313" key="3">
    <source>
        <dbReference type="EMBL" id="KAL2068966.1"/>
    </source>
</evidence>
<dbReference type="InterPro" id="IPR010730">
    <property type="entry name" value="HET"/>
</dbReference>
<dbReference type="Pfam" id="PF26639">
    <property type="entry name" value="Het-6_barrel"/>
    <property type="match status" value="1"/>
</dbReference>
<gene>
    <name evidence="3" type="ORF">VTL71DRAFT_15304</name>
</gene>
<evidence type="ECO:0000313" key="4">
    <source>
        <dbReference type="Proteomes" id="UP001595075"/>
    </source>
</evidence>
<feature type="compositionally biased region" description="Basic and acidic residues" evidence="1">
    <location>
        <begin position="516"/>
        <end position="525"/>
    </location>
</feature>
<organism evidence="3 4">
    <name type="scientific">Oculimacula yallundae</name>
    <dbReference type="NCBI Taxonomy" id="86028"/>
    <lineage>
        <taxon>Eukaryota</taxon>
        <taxon>Fungi</taxon>
        <taxon>Dikarya</taxon>
        <taxon>Ascomycota</taxon>
        <taxon>Pezizomycotina</taxon>
        <taxon>Leotiomycetes</taxon>
        <taxon>Helotiales</taxon>
        <taxon>Ploettnerulaceae</taxon>
        <taxon>Oculimacula</taxon>
    </lineage>
</organism>
<sequence>MSKIYQYKPLADGHIRLLYLWPGKNTAAISLLRVVKLDDAPPFEALSYCWGSTELTHSIEVNGKALNITHNLNSALLRIRHETETKVLWADAICINQHDIEERTKQVQLMAIIYGRASQVLIHLGRVTGDLSAAVQLIFNICDVLEKEARGGGTEQLPVTEYPLVETSEMLGLPPVDSSDWDHLVRFFECAWFERVWIIQEVRVASNAVVLIDDYEIPWKSIHIATIWLLMRSVKHPVAGKSIDAGFFGHISLPYRIGCHRSGSNASFRVPLNQIIRDTRPTIATDPRDKIFGLLGLAVEAEGNHDMRLKADYSKSLERVYRDTSRFLIETERSLQILSAVCWVSDSHSSNIWKKASIEQEHETETFSRYEGSLPDENVVFPSWVPRWDCPDFAHPLVDKSNPDEFFHASGDVPLSLMMSSDQNALIVRGLEIDVVKDQSDTLSSNLLGYEPYQTTLSETWLEMGSEARMYPEADRLDIFHLTLTAGLAGFDEEAESNADYQADVQAFRARMPNHRGKEMQPHSGDDDEPSGHSQDTVERHSDLAVSEGSESVAEEDATGDADRYLRHVQEYGRNRKFFITEEGRMGLGPKGILPGDTVCILFGGDTPYVLRKKDKCWQFIGECYVHGIMKGEAVRDLKGGVDEGEVFEIR</sequence>
<dbReference type="PANTHER" id="PTHR24148">
    <property type="entry name" value="ANKYRIN REPEAT DOMAIN-CONTAINING PROTEIN 39 HOMOLOG-RELATED"/>
    <property type="match status" value="1"/>
</dbReference>
<comment type="caution">
    <text evidence="3">The sequence shown here is derived from an EMBL/GenBank/DDBJ whole genome shotgun (WGS) entry which is preliminary data.</text>
</comment>
<protein>
    <recommendedName>
        <fullName evidence="2">Heterokaryon incompatibility domain-containing protein</fullName>
    </recommendedName>
</protein>
<keyword evidence="4" id="KW-1185">Reference proteome</keyword>
<dbReference type="EMBL" id="JAZHXI010000008">
    <property type="protein sequence ID" value="KAL2068966.1"/>
    <property type="molecule type" value="Genomic_DNA"/>
</dbReference>
<feature type="domain" description="Heterokaryon incompatibility" evidence="2">
    <location>
        <begin position="43"/>
        <end position="201"/>
    </location>
</feature>
<evidence type="ECO:0000256" key="1">
    <source>
        <dbReference type="SAM" id="MobiDB-lite"/>
    </source>
</evidence>
<reference evidence="3 4" key="1">
    <citation type="journal article" date="2024" name="Commun. Biol.">
        <title>Comparative genomic analysis of thermophilic fungi reveals convergent evolutionary adaptations and gene losses.</title>
        <authorList>
            <person name="Steindorff A.S."/>
            <person name="Aguilar-Pontes M.V."/>
            <person name="Robinson A.J."/>
            <person name="Andreopoulos B."/>
            <person name="LaButti K."/>
            <person name="Kuo A."/>
            <person name="Mondo S."/>
            <person name="Riley R."/>
            <person name="Otillar R."/>
            <person name="Haridas S."/>
            <person name="Lipzen A."/>
            <person name="Grimwood J."/>
            <person name="Schmutz J."/>
            <person name="Clum A."/>
            <person name="Reid I.D."/>
            <person name="Moisan M.C."/>
            <person name="Butler G."/>
            <person name="Nguyen T.T.M."/>
            <person name="Dewar K."/>
            <person name="Conant G."/>
            <person name="Drula E."/>
            <person name="Henrissat B."/>
            <person name="Hansel C."/>
            <person name="Singer S."/>
            <person name="Hutchinson M.I."/>
            <person name="de Vries R.P."/>
            <person name="Natvig D.O."/>
            <person name="Powell A.J."/>
            <person name="Tsang A."/>
            <person name="Grigoriev I.V."/>
        </authorList>
    </citation>
    <scope>NUCLEOTIDE SEQUENCE [LARGE SCALE GENOMIC DNA]</scope>
    <source>
        <strain evidence="3 4">CBS 494.80</strain>
    </source>
</reference>
<dbReference type="Proteomes" id="UP001595075">
    <property type="component" value="Unassembled WGS sequence"/>
</dbReference>
<dbReference type="PANTHER" id="PTHR24148:SF64">
    <property type="entry name" value="HETEROKARYON INCOMPATIBILITY DOMAIN-CONTAINING PROTEIN"/>
    <property type="match status" value="1"/>
</dbReference>
<dbReference type="Pfam" id="PF06985">
    <property type="entry name" value="HET"/>
    <property type="match status" value="1"/>
</dbReference>
<evidence type="ECO:0000259" key="2">
    <source>
        <dbReference type="Pfam" id="PF06985"/>
    </source>
</evidence>